<dbReference type="EMBL" id="CP059572">
    <property type="protein sequence ID" value="QXJ21344.1"/>
    <property type="molecule type" value="Genomic_DNA"/>
</dbReference>
<dbReference type="PRINTS" id="PR00385">
    <property type="entry name" value="P450"/>
</dbReference>
<dbReference type="SUPFAM" id="SSF48264">
    <property type="entry name" value="Cytochrome P450"/>
    <property type="match status" value="1"/>
</dbReference>
<keyword evidence="2" id="KW-0560">Oxidoreductase</keyword>
<protein>
    <submittedName>
        <fullName evidence="3">Cytochrome P450</fullName>
    </submittedName>
</protein>
<evidence type="ECO:0000256" key="2">
    <source>
        <dbReference type="RuleBase" id="RU000461"/>
    </source>
</evidence>
<keyword evidence="2" id="KW-0408">Iron</keyword>
<comment type="similarity">
    <text evidence="1 2">Belongs to the cytochrome P450 family.</text>
</comment>
<dbReference type="Pfam" id="PF00067">
    <property type="entry name" value="p450"/>
    <property type="match status" value="1"/>
</dbReference>
<dbReference type="RefSeq" id="WP_231334488.1">
    <property type="nucleotide sequence ID" value="NZ_CP059572.1"/>
</dbReference>
<keyword evidence="2" id="KW-0503">Monooxygenase</keyword>
<dbReference type="PRINTS" id="PR00359">
    <property type="entry name" value="BP450"/>
</dbReference>
<accession>A0ABX8QRB4</accession>
<keyword evidence="4" id="KW-1185">Reference proteome</keyword>
<dbReference type="PROSITE" id="PS00086">
    <property type="entry name" value="CYTOCHROME_P450"/>
    <property type="match status" value="1"/>
</dbReference>
<dbReference type="Proteomes" id="UP001049518">
    <property type="component" value="Chromosome"/>
</dbReference>
<dbReference type="InterPro" id="IPR017972">
    <property type="entry name" value="Cyt_P450_CS"/>
</dbReference>
<keyword evidence="2" id="KW-0349">Heme</keyword>
<dbReference type="PANTHER" id="PTHR46696">
    <property type="entry name" value="P450, PUTATIVE (EUROFUNG)-RELATED"/>
    <property type="match status" value="1"/>
</dbReference>
<organism evidence="3 4">
    <name type="scientific">Actinomadura graeca</name>
    <dbReference type="NCBI Taxonomy" id="2750812"/>
    <lineage>
        <taxon>Bacteria</taxon>
        <taxon>Bacillati</taxon>
        <taxon>Actinomycetota</taxon>
        <taxon>Actinomycetes</taxon>
        <taxon>Streptosporangiales</taxon>
        <taxon>Thermomonosporaceae</taxon>
        <taxon>Actinomadura</taxon>
    </lineage>
</organism>
<sequence length="283" mass="30757">MVVPLITQALAAGTVDAVAELAAPFPAHVIGWLLGYPEELLPELVRWSQTLVVAGGGPRYITHEASVAAGEFAAVTLELADERRARPANDLLSVWAGSDLYDQERLVHEALLLLVGGAETTRTVIAIAIDALIRHPEQRQLLRRAPALLPAAVEEFVRWSTPILNMCRTSTQDNRLAGVLIPAGSQVLLMYGSANQDETVFDRPEEFDVTRPIHTVLGGHLAFGLGPHFCLGASLARLELQIFFEEFLARVDEVAFADRHGPRILPSPFVRGVISFPIALRAG</sequence>
<evidence type="ECO:0000256" key="1">
    <source>
        <dbReference type="ARBA" id="ARBA00010617"/>
    </source>
</evidence>
<name>A0ABX8QRB4_9ACTN</name>
<evidence type="ECO:0000313" key="3">
    <source>
        <dbReference type="EMBL" id="QXJ21344.1"/>
    </source>
</evidence>
<keyword evidence="2" id="KW-0479">Metal-binding</keyword>
<dbReference type="InterPro" id="IPR002397">
    <property type="entry name" value="Cyt_P450_B"/>
</dbReference>
<evidence type="ECO:0000313" key="4">
    <source>
        <dbReference type="Proteomes" id="UP001049518"/>
    </source>
</evidence>
<gene>
    <name evidence="3" type="ORF">AGRA3207_002188</name>
</gene>
<dbReference type="PANTHER" id="PTHR46696:SF4">
    <property type="entry name" value="BIOTIN BIOSYNTHESIS CYTOCHROME P450"/>
    <property type="match status" value="1"/>
</dbReference>
<proteinExistence type="inferred from homology"/>
<dbReference type="InterPro" id="IPR036396">
    <property type="entry name" value="Cyt_P450_sf"/>
</dbReference>
<dbReference type="Gene3D" id="1.10.630.10">
    <property type="entry name" value="Cytochrome P450"/>
    <property type="match status" value="1"/>
</dbReference>
<reference evidence="3" key="1">
    <citation type="submission" date="2020-07" db="EMBL/GenBank/DDBJ databases">
        <authorList>
            <person name="Tarantini F.S."/>
            <person name="Hong K.W."/>
            <person name="Chan K.G."/>
        </authorList>
    </citation>
    <scope>NUCLEOTIDE SEQUENCE</scope>
    <source>
        <strain evidence="3">32-07</strain>
    </source>
</reference>
<dbReference type="InterPro" id="IPR001128">
    <property type="entry name" value="Cyt_P450"/>
</dbReference>